<dbReference type="Proteomes" id="UP001595615">
    <property type="component" value="Unassembled WGS sequence"/>
</dbReference>
<feature type="signal peptide" evidence="4">
    <location>
        <begin position="1"/>
        <end position="21"/>
    </location>
</feature>
<name>A0ABV7XE00_9SPHN</name>
<reference evidence="7" key="1">
    <citation type="journal article" date="2019" name="Int. J. Syst. Evol. Microbiol.">
        <title>The Global Catalogue of Microorganisms (GCM) 10K type strain sequencing project: providing services to taxonomists for standard genome sequencing and annotation.</title>
        <authorList>
            <consortium name="The Broad Institute Genomics Platform"/>
            <consortium name="The Broad Institute Genome Sequencing Center for Infectious Disease"/>
            <person name="Wu L."/>
            <person name="Ma J."/>
        </authorList>
    </citation>
    <scope>NUCLEOTIDE SEQUENCE [LARGE SCALE GENOMIC DNA]</scope>
    <source>
        <strain evidence="7">KCTC 42644</strain>
    </source>
</reference>
<dbReference type="Pfam" id="PF01464">
    <property type="entry name" value="SLT"/>
    <property type="match status" value="1"/>
</dbReference>
<evidence type="ECO:0000256" key="2">
    <source>
        <dbReference type="ARBA" id="ARBA00009387"/>
    </source>
</evidence>
<dbReference type="SUPFAM" id="SSF53955">
    <property type="entry name" value="Lysozyme-like"/>
    <property type="match status" value="1"/>
</dbReference>
<accession>A0ABV7XE00</accession>
<dbReference type="RefSeq" id="WP_380862431.1">
    <property type="nucleotide sequence ID" value="NZ_JBHRXV010000011.1"/>
</dbReference>
<organism evidence="6 7">
    <name type="scientific">Sphingoaurantiacus capsulatus</name>
    <dbReference type="NCBI Taxonomy" id="1771310"/>
    <lineage>
        <taxon>Bacteria</taxon>
        <taxon>Pseudomonadati</taxon>
        <taxon>Pseudomonadota</taxon>
        <taxon>Alphaproteobacteria</taxon>
        <taxon>Sphingomonadales</taxon>
        <taxon>Sphingosinicellaceae</taxon>
        <taxon>Sphingoaurantiacus</taxon>
    </lineage>
</organism>
<keyword evidence="7" id="KW-1185">Reference proteome</keyword>
<feature type="domain" description="Transglycosylase SLT" evidence="5">
    <location>
        <begin position="503"/>
        <end position="611"/>
    </location>
</feature>
<dbReference type="PANTHER" id="PTHR37423:SF2">
    <property type="entry name" value="MEMBRANE-BOUND LYTIC MUREIN TRANSGLYCOSYLASE C"/>
    <property type="match status" value="1"/>
</dbReference>
<dbReference type="EMBL" id="JBHRXV010000011">
    <property type="protein sequence ID" value="MFC3713690.1"/>
    <property type="molecule type" value="Genomic_DNA"/>
</dbReference>
<comment type="similarity">
    <text evidence="2">Belongs to the virb1 family.</text>
</comment>
<evidence type="ECO:0000256" key="1">
    <source>
        <dbReference type="ARBA" id="ARBA00007734"/>
    </source>
</evidence>
<dbReference type="Gene3D" id="1.10.530.10">
    <property type="match status" value="1"/>
</dbReference>
<feature type="chain" id="PRO_5046280097" evidence="4">
    <location>
        <begin position="22"/>
        <end position="670"/>
    </location>
</feature>
<proteinExistence type="inferred from homology"/>
<evidence type="ECO:0000256" key="3">
    <source>
        <dbReference type="ARBA" id="ARBA00022729"/>
    </source>
</evidence>
<comment type="similarity">
    <text evidence="1">Belongs to the transglycosylase Slt family.</text>
</comment>
<comment type="caution">
    <text evidence="6">The sequence shown here is derived from an EMBL/GenBank/DDBJ whole genome shotgun (WGS) entry which is preliminary data.</text>
</comment>
<dbReference type="InterPro" id="IPR023346">
    <property type="entry name" value="Lysozyme-like_dom_sf"/>
</dbReference>
<evidence type="ECO:0000313" key="7">
    <source>
        <dbReference type="Proteomes" id="UP001595615"/>
    </source>
</evidence>
<dbReference type="CDD" id="cd13401">
    <property type="entry name" value="Slt70-like"/>
    <property type="match status" value="1"/>
</dbReference>
<dbReference type="Gene3D" id="1.25.20.10">
    <property type="entry name" value="Bacterial muramidases"/>
    <property type="match status" value="1"/>
</dbReference>
<sequence>MSSALLWSGSTIALFAAAVVAQPAGPLPAPSTTAAQVAQALIPAVTVVPVQPAYDPLRIAIDQWDLLRRDGPASFDEIYRFLVAHPGWPAETTLRQRAERLMTSMTPADHRIDYFRRYPPLSSAAKFRLAEAYLAKGRAAEAQPLVREAWTSDGLNAAQEAEVLARFGGLLTPTDHAARVDRLLWSGFASAAERLLPALPADRRAWADARIAFIKNAPDAPSKLSLVPGHFQNDPGLIMDRVQWMRRNNQPAEARQLMANTNISPGTATMPEKWMEERLSLARAAQRDQQYDLAYRLAANHRAFPLGRALNSWNAGERDDYTSIEFLAGWIALKNLNRAAVATDHFQNYRNGALSPLTQARGDYWAGRSAEAAGNAPASRRFLESAATHPDYFFGQLATERLGRNIALPMIKRAAVTPAARQRFAQSELVRAAKLLGERGDRMRQTLFLTKLATDAQTLEEQTLVAELAPALRRPDIGVIVGREARNSGQLALIDAAYPRLAAASPSASDWTMIHAITRQESRFDRAAVSSANARGLMQLMPGTARETASKVGVGYDFTRLTEDEAYNVLLGSTYFRNLLDNRGGNHVLAVASYNAGPGNVNKWIRANGDPRDPNIDVVDWIEAIPFNETRIYVWRVLENAVVYDLLHPGQARMPAKDRLSAYLGKRRPG</sequence>
<dbReference type="InterPro" id="IPR008939">
    <property type="entry name" value="Lytic_TGlycosylase_superhlx_U"/>
</dbReference>
<evidence type="ECO:0000313" key="6">
    <source>
        <dbReference type="EMBL" id="MFC3713690.1"/>
    </source>
</evidence>
<dbReference type="PANTHER" id="PTHR37423">
    <property type="entry name" value="SOLUBLE LYTIC MUREIN TRANSGLYCOSYLASE-RELATED"/>
    <property type="match status" value="1"/>
</dbReference>
<dbReference type="InterPro" id="IPR008258">
    <property type="entry name" value="Transglycosylase_SLT_dom_1"/>
</dbReference>
<keyword evidence="3 4" id="KW-0732">Signal</keyword>
<protein>
    <submittedName>
        <fullName evidence="6">Transglycosylase SLT domain-containing protein</fullName>
    </submittedName>
</protein>
<gene>
    <name evidence="6" type="ORF">ACFOMD_14015</name>
</gene>
<dbReference type="SUPFAM" id="SSF48435">
    <property type="entry name" value="Bacterial muramidases"/>
    <property type="match status" value="1"/>
</dbReference>
<evidence type="ECO:0000256" key="4">
    <source>
        <dbReference type="SAM" id="SignalP"/>
    </source>
</evidence>
<evidence type="ECO:0000259" key="5">
    <source>
        <dbReference type="Pfam" id="PF01464"/>
    </source>
</evidence>